<evidence type="ECO:0000313" key="3">
    <source>
        <dbReference type="Proteomes" id="UP000620124"/>
    </source>
</evidence>
<gene>
    <name evidence="2" type="ORF">MVEN_01709000</name>
</gene>
<dbReference type="Gene3D" id="3.40.390.10">
    <property type="entry name" value="Collagenase (Catalytic Domain)"/>
    <property type="match status" value="1"/>
</dbReference>
<evidence type="ECO:0008006" key="4">
    <source>
        <dbReference type="Google" id="ProtNLM"/>
    </source>
</evidence>
<accession>A0A8H7CQ59</accession>
<evidence type="ECO:0000313" key="2">
    <source>
        <dbReference type="EMBL" id="KAF7344186.1"/>
    </source>
</evidence>
<comment type="caution">
    <text evidence="2">The sequence shown here is derived from an EMBL/GenBank/DDBJ whole genome shotgun (WGS) entry which is preliminary data.</text>
</comment>
<organism evidence="2 3">
    <name type="scientific">Mycena venus</name>
    <dbReference type="NCBI Taxonomy" id="2733690"/>
    <lineage>
        <taxon>Eukaryota</taxon>
        <taxon>Fungi</taxon>
        <taxon>Dikarya</taxon>
        <taxon>Basidiomycota</taxon>
        <taxon>Agaricomycotina</taxon>
        <taxon>Agaricomycetes</taxon>
        <taxon>Agaricomycetidae</taxon>
        <taxon>Agaricales</taxon>
        <taxon>Marasmiineae</taxon>
        <taxon>Mycenaceae</taxon>
        <taxon>Mycena</taxon>
    </lineage>
</organism>
<protein>
    <recommendedName>
        <fullName evidence="4">Lysine-specific metallo-endopeptidase domain-containing protein</fullName>
    </recommendedName>
</protein>
<keyword evidence="1" id="KW-0732">Signal</keyword>
<name>A0A8H7CQ59_9AGAR</name>
<dbReference type="Proteomes" id="UP000620124">
    <property type="component" value="Unassembled WGS sequence"/>
</dbReference>
<proteinExistence type="predicted"/>
<reference evidence="2" key="1">
    <citation type="submission" date="2020-05" db="EMBL/GenBank/DDBJ databases">
        <title>Mycena genomes resolve the evolution of fungal bioluminescence.</title>
        <authorList>
            <person name="Tsai I.J."/>
        </authorList>
    </citation>
    <scope>NUCLEOTIDE SEQUENCE</scope>
    <source>
        <strain evidence="2">CCC161011</strain>
    </source>
</reference>
<sequence>MHFFSVTATVIISTAIAARGSPLPLQARAVNFHILTPPTDGTTPTPGTTDAEVCSPDQVSAIQAAIVDAMNMANVAIQVLGVAGVEKSNGFFWLFGGAAAATPDEISRRFGFVNNLGTPDLITSTASFVKSPTDLIFTCVPGSTKFYAQTVNLNRPTKSNTNPTLNLIRFGPNSLAQLGSQRAGTSRKDSLSVPAACRYPPIAFTLVHEVQHADLLLENPPVDHLADQLGPNGKAAYGFTQLQLMDQSLKKLNPQNYAYFGLLAQSNPEFFAPDCFIGGPLGSRRRALSCPAIANGIPGDVDLDDFEDDDDLA</sequence>
<dbReference type="EMBL" id="JACAZI010000015">
    <property type="protein sequence ID" value="KAF7344186.1"/>
    <property type="molecule type" value="Genomic_DNA"/>
</dbReference>
<feature type="chain" id="PRO_5034856737" description="Lysine-specific metallo-endopeptidase domain-containing protein" evidence="1">
    <location>
        <begin position="21"/>
        <end position="313"/>
    </location>
</feature>
<dbReference type="GO" id="GO:0008237">
    <property type="term" value="F:metallopeptidase activity"/>
    <property type="evidence" value="ECO:0007669"/>
    <property type="project" value="InterPro"/>
</dbReference>
<dbReference type="InterPro" id="IPR024079">
    <property type="entry name" value="MetalloPept_cat_dom_sf"/>
</dbReference>
<feature type="signal peptide" evidence="1">
    <location>
        <begin position="1"/>
        <end position="20"/>
    </location>
</feature>
<dbReference type="OrthoDB" id="3052853at2759"/>
<evidence type="ECO:0000256" key="1">
    <source>
        <dbReference type="SAM" id="SignalP"/>
    </source>
</evidence>
<keyword evidence="3" id="KW-1185">Reference proteome</keyword>
<dbReference type="AlphaFoldDB" id="A0A8H7CQ59"/>